<evidence type="ECO:0000313" key="2">
    <source>
        <dbReference type="Proteomes" id="UP000016944"/>
    </source>
</evidence>
<protein>
    <submittedName>
        <fullName evidence="1">Uncharacterized protein</fullName>
    </submittedName>
</protein>
<geneLocation type="plasmid" evidence="1 2">
    <name>IRBL74_p</name>
</geneLocation>
<organism evidence="1 2">
    <name type="scientific">Agrobacterium pusense</name>
    <dbReference type="NCBI Taxonomy" id="648995"/>
    <lineage>
        <taxon>Bacteria</taxon>
        <taxon>Pseudomonadati</taxon>
        <taxon>Pseudomonadota</taxon>
        <taxon>Alphaproteobacteria</taxon>
        <taxon>Hyphomicrobiales</taxon>
        <taxon>Rhizobiaceae</taxon>
        <taxon>Rhizobium/Agrobacterium group</taxon>
        <taxon>Agrobacterium</taxon>
    </lineage>
</organism>
<dbReference type="Proteomes" id="UP000016944">
    <property type="component" value="Plasmid IRBL74_p"/>
</dbReference>
<evidence type="ECO:0000313" key="1">
    <source>
        <dbReference type="EMBL" id="CDI12223.1"/>
    </source>
</evidence>
<proteinExistence type="predicted"/>
<dbReference type="HOGENOM" id="CLU_3121966_0_0_5"/>
<gene>
    <name evidence="1" type="ORF">BN877_p0503</name>
</gene>
<dbReference type="EMBL" id="HG518324">
    <property type="protein sequence ID" value="CDI12223.1"/>
    <property type="molecule type" value="Genomic_DNA"/>
</dbReference>
<dbReference type="KEGG" id="rir:BN877_p0503"/>
<accession>U4Q4Q9</accession>
<sequence>MLLPGTPRNLLLVRHPEAPVARLASLNQYQVLQDRDCKRLSSVGAFVPLK</sequence>
<name>U4Q4Q9_9HYPH</name>
<reference evidence="1 2" key="1">
    <citation type="journal article" date="2013" name="Genome Announc.">
        <title>Complete Genome Sequence of the Sesbania Symbiont and Rice Growth-Promoting Endophyte Rhizobium sp. Strain IRBG74.</title>
        <authorList>
            <person name="Crook M.B."/>
            <person name="Mitra S."/>
            <person name="Ane J.M."/>
            <person name="Sadowsky M.J."/>
            <person name="Gyaneshwar P."/>
        </authorList>
    </citation>
    <scope>NUCLEOTIDE SEQUENCE [LARGE SCALE GENOMIC DNA]</scope>
    <source>
        <strain evidence="1 2">IRBG74</strain>
        <plasmid evidence="2">IRBL74_p</plasmid>
    </source>
</reference>
<keyword evidence="1" id="KW-0614">Plasmid</keyword>
<dbReference type="AlphaFoldDB" id="U4Q4Q9"/>